<protein>
    <submittedName>
        <fullName evidence="2">Uncharacterized protein</fullName>
    </submittedName>
</protein>
<dbReference type="RefSeq" id="XP_003016802.1">
    <property type="nucleotide sequence ID" value="XM_003016756.1"/>
</dbReference>
<sequence>MIDTERKEKKISHRCHGYNIPSQEDMCSGKQRKKRSKQTTVVWLSIGLKKQNRHRKQYLAEKTVWETPEETSSLDRDIKKRRKRKKEEEKKLEAIYENNSVLSRPECKLRL</sequence>
<dbReference type="GeneID" id="9526279"/>
<gene>
    <name evidence="2" type="ORF">ARB_05095</name>
</gene>
<evidence type="ECO:0000256" key="1">
    <source>
        <dbReference type="SAM" id="MobiDB-lite"/>
    </source>
</evidence>
<evidence type="ECO:0000313" key="3">
    <source>
        <dbReference type="Proteomes" id="UP000008866"/>
    </source>
</evidence>
<organism evidence="2 3">
    <name type="scientific">Arthroderma benhamiae (strain ATCC MYA-4681 / CBS 112371)</name>
    <name type="common">Trichophyton mentagrophytes</name>
    <dbReference type="NCBI Taxonomy" id="663331"/>
    <lineage>
        <taxon>Eukaryota</taxon>
        <taxon>Fungi</taxon>
        <taxon>Dikarya</taxon>
        <taxon>Ascomycota</taxon>
        <taxon>Pezizomycotina</taxon>
        <taxon>Eurotiomycetes</taxon>
        <taxon>Eurotiomycetidae</taxon>
        <taxon>Onygenales</taxon>
        <taxon>Arthrodermataceae</taxon>
        <taxon>Trichophyton</taxon>
    </lineage>
</organism>
<dbReference type="AlphaFoldDB" id="D4AL98"/>
<keyword evidence="3" id="KW-1185">Reference proteome</keyword>
<reference evidence="3" key="1">
    <citation type="journal article" date="2011" name="Genome Biol.">
        <title>Comparative and functional genomics provide insights into the pathogenicity of dermatophytic fungi.</title>
        <authorList>
            <person name="Burmester A."/>
            <person name="Shelest E."/>
            <person name="Gloeckner G."/>
            <person name="Heddergott C."/>
            <person name="Schindler S."/>
            <person name="Staib P."/>
            <person name="Heidel A."/>
            <person name="Felder M."/>
            <person name="Petzold A."/>
            <person name="Szafranski K."/>
            <person name="Feuermann M."/>
            <person name="Pedruzzi I."/>
            <person name="Priebe S."/>
            <person name="Groth M."/>
            <person name="Winkler R."/>
            <person name="Li W."/>
            <person name="Kniemeyer O."/>
            <person name="Schroeckh V."/>
            <person name="Hertweck C."/>
            <person name="Hube B."/>
            <person name="White T.C."/>
            <person name="Platzer M."/>
            <person name="Guthke R."/>
            <person name="Heitman J."/>
            <person name="Woestemeyer J."/>
            <person name="Zipfel P.F."/>
            <person name="Monod M."/>
            <person name="Brakhage A.A."/>
        </authorList>
    </citation>
    <scope>NUCLEOTIDE SEQUENCE [LARGE SCALE GENOMIC DNA]</scope>
    <source>
        <strain evidence="3">ATCC MYA-4681 / CBS 112371</strain>
    </source>
</reference>
<accession>D4AL98</accession>
<feature type="region of interest" description="Disordered" evidence="1">
    <location>
        <begin position="67"/>
        <end position="90"/>
    </location>
</feature>
<comment type="caution">
    <text evidence="2">The sequence shown here is derived from an EMBL/GenBank/DDBJ whole genome shotgun (WGS) entry which is preliminary data.</text>
</comment>
<dbReference type="EMBL" id="ABSU01000002">
    <property type="protein sequence ID" value="EFE36157.1"/>
    <property type="molecule type" value="Genomic_DNA"/>
</dbReference>
<dbReference type="HOGENOM" id="CLU_2157752_0_0_1"/>
<name>D4AL98_ARTBC</name>
<dbReference type="Proteomes" id="UP000008866">
    <property type="component" value="Unassembled WGS sequence"/>
</dbReference>
<proteinExistence type="predicted"/>
<dbReference type="KEGG" id="abe:ARB_05095"/>
<evidence type="ECO:0000313" key="2">
    <source>
        <dbReference type="EMBL" id="EFE36157.1"/>
    </source>
</evidence>